<name>A0A5Q2FF08_9ACTN</name>
<dbReference type="EMBL" id="CP045725">
    <property type="protein sequence ID" value="QGF24387.1"/>
    <property type="molecule type" value="Genomic_DNA"/>
</dbReference>
<reference evidence="1 2" key="1">
    <citation type="submission" date="2019-10" db="EMBL/GenBank/DDBJ databases">
        <title>Genomic analysis of Raineyella sp. CBA3103.</title>
        <authorList>
            <person name="Roh S.W."/>
        </authorList>
    </citation>
    <scope>NUCLEOTIDE SEQUENCE [LARGE SCALE GENOMIC DNA]</scope>
    <source>
        <strain evidence="1 2">CBA3103</strain>
    </source>
</reference>
<evidence type="ECO:0000313" key="2">
    <source>
        <dbReference type="Proteomes" id="UP000386847"/>
    </source>
</evidence>
<keyword evidence="2" id="KW-1185">Reference proteome</keyword>
<proteinExistence type="predicted"/>
<gene>
    <name evidence="1" type="ORF">Rai3103_12795</name>
</gene>
<dbReference type="InterPro" id="IPR011008">
    <property type="entry name" value="Dimeric_a/b-barrel"/>
</dbReference>
<evidence type="ECO:0008006" key="3">
    <source>
        <dbReference type="Google" id="ProtNLM"/>
    </source>
</evidence>
<protein>
    <recommendedName>
        <fullName evidence="3">ABM domain-containing protein</fullName>
    </recommendedName>
</protein>
<dbReference type="RefSeq" id="WP_153572916.1">
    <property type="nucleotide sequence ID" value="NZ_CP045725.1"/>
</dbReference>
<accession>A0A5Q2FF08</accession>
<dbReference type="SUPFAM" id="SSF54909">
    <property type="entry name" value="Dimeric alpha+beta barrel"/>
    <property type="match status" value="2"/>
</dbReference>
<sequence length="196" mass="21346">MSNQKVPFDRDDIVTQIRSVVDKLNDQRGFVMFSSSYDHEAGILGAMSVWETEDDFRASLGTTLAARSEALSALGGQALDEPRMYEVVFSELNGGPAPGAMLMLTPGNVEAANFDSAMADFRDRVVPRLKQLPGFLGVQQLVDRTTGEGMTGTVWKDSESLEKAWEATEPMRAKSAAQGVAFGTSSRREVLFATTR</sequence>
<organism evidence="1 2">
    <name type="scientific">Raineyella fluvialis</name>
    <dbReference type="NCBI Taxonomy" id="2662261"/>
    <lineage>
        <taxon>Bacteria</taxon>
        <taxon>Bacillati</taxon>
        <taxon>Actinomycetota</taxon>
        <taxon>Actinomycetes</taxon>
        <taxon>Propionibacteriales</taxon>
        <taxon>Propionibacteriaceae</taxon>
        <taxon>Raineyella</taxon>
    </lineage>
</organism>
<dbReference type="Proteomes" id="UP000386847">
    <property type="component" value="Chromosome"/>
</dbReference>
<dbReference type="KEGG" id="rain:Rai3103_12795"/>
<dbReference type="AlphaFoldDB" id="A0A5Q2FF08"/>
<evidence type="ECO:0000313" key="1">
    <source>
        <dbReference type="EMBL" id="QGF24387.1"/>
    </source>
</evidence>
<dbReference type="Gene3D" id="3.30.70.100">
    <property type="match status" value="1"/>
</dbReference>